<protein>
    <recommendedName>
        <fullName evidence="1">Aminoglycoside phosphotransferase domain-containing protein</fullName>
    </recommendedName>
</protein>
<dbReference type="Proteomes" id="UP001500466">
    <property type="component" value="Unassembled WGS sequence"/>
</dbReference>
<evidence type="ECO:0000259" key="1">
    <source>
        <dbReference type="Pfam" id="PF01636"/>
    </source>
</evidence>
<reference evidence="3" key="1">
    <citation type="journal article" date="2019" name="Int. J. Syst. Evol. Microbiol.">
        <title>The Global Catalogue of Microorganisms (GCM) 10K type strain sequencing project: providing services to taxonomists for standard genome sequencing and annotation.</title>
        <authorList>
            <consortium name="The Broad Institute Genomics Platform"/>
            <consortium name="The Broad Institute Genome Sequencing Center for Infectious Disease"/>
            <person name="Wu L."/>
            <person name="Ma J."/>
        </authorList>
    </citation>
    <scope>NUCLEOTIDE SEQUENCE [LARGE SCALE GENOMIC DNA]</scope>
    <source>
        <strain evidence="3">JCM 17986</strain>
    </source>
</reference>
<evidence type="ECO:0000313" key="2">
    <source>
        <dbReference type="EMBL" id="GAA4983521.1"/>
    </source>
</evidence>
<dbReference type="SUPFAM" id="SSF56112">
    <property type="entry name" value="Protein kinase-like (PK-like)"/>
    <property type="match status" value="1"/>
</dbReference>
<sequence>MDTVDELADSCRAHVGPVDVDAVRPRLDGGRVAFVRARDGRRFVVKQHGTDEGFARELRAYRDWLPQLGEAVPQLVAAEPDRRRLLLTHVDGENATDVPADSLREELAHERAGAFLARLHRVVPSEVSRTFGAELAARLAARLPRLQTAAAITARERAALERYAERIGRLDAVEVGVCHLDFSPRNWLIRPYGAVAVVDFEHTKRDALTRDLCRLAHRSWRGRPHLRMAFFRGYRRRLTPNQEHQLALYAGLEAVTALSLGMDVGDPGMLQIGRRLVAEVTGNA</sequence>
<dbReference type="EMBL" id="BAABHS010000026">
    <property type="protein sequence ID" value="GAA4983521.1"/>
    <property type="molecule type" value="Genomic_DNA"/>
</dbReference>
<comment type="caution">
    <text evidence="2">The sequence shown here is derived from an EMBL/GenBank/DDBJ whole genome shotgun (WGS) entry which is preliminary data.</text>
</comment>
<dbReference type="Pfam" id="PF01636">
    <property type="entry name" value="APH"/>
    <property type="match status" value="1"/>
</dbReference>
<evidence type="ECO:0000313" key="3">
    <source>
        <dbReference type="Proteomes" id="UP001500466"/>
    </source>
</evidence>
<gene>
    <name evidence="2" type="ORF">GCM10023205_61750</name>
</gene>
<dbReference type="Gene3D" id="3.90.1200.10">
    <property type="match status" value="1"/>
</dbReference>
<dbReference type="RefSeq" id="WP_345679025.1">
    <property type="nucleotide sequence ID" value="NZ_BAABHS010000026.1"/>
</dbReference>
<feature type="domain" description="Aminoglycoside phosphotransferase" evidence="1">
    <location>
        <begin position="31"/>
        <end position="235"/>
    </location>
</feature>
<accession>A0ABP9I039</accession>
<name>A0ABP9I039_9ACTN</name>
<organism evidence="2 3">
    <name type="scientific">Yinghuangia aomiensis</name>
    <dbReference type="NCBI Taxonomy" id="676205"/>
    <lineage>
        <taxon>Bacteria</taxon>
        <taxon>Bacillati</taxon>
        <taxon>Actinomycetota</taxon>
        <taxon>Actinomycetes</taxon>
        <taxon>Kitasatosporales</taxon>
        <taxon>Streptomycetaceae</taxon>
        <taxon>Yinghuangia</taxon>
    </lineage>
</organism>
<proteinExistence type="predicted"/>
<dbReference type="InterPro" id="IPR002575">
    <property type="entry name" value="Aminoglycoside_PTrfase"/>
</dbReference>
<keyword evidence="3" id="KW-1185">Reference proteome</keyword>
<dbReference type="InterPro" id="IPR011009">
    <property type="entry name" value="Kinase-like_dom_sf"/>
</dbReference>